<dbReference type="EMBL" id="CAUYUJ010015778">
    <property type="protein sequence ID" value="CAK0858033.1"/>
    <property type="molecule type" value="Genomic_DNA"/>
</dbReference>
<gene>
    <name evidence="2" type="ORF">PCOR1329_LOCUS47945</name>
</gene>
<organism evidence="2 3">
    <name type="scientific">Prorocentrum cordatum</name>
    <dbReference type="NCBI Taxonomy" id="2364126"/>
    <lineage>
        <taxon>Eukaryota</taxon>
        <taxon>Sar</taxon>
        <taxon>Alveolata</taxon>
        <taxon>Dinophyceae</taxon>
        <taxon>Prorocentrales</taxon>
        <taxon>Prorocentraceae</taxon>
        <taxon>Prorocentrum</taxon>
    </lineage>
</organism>
<protein>
    <submittedName>
        <fullName evidence="2">Uncharacterized protein</fullName>
    </submittedName>
</protein>
<dbReference type="Proteomes" id="UP001189429">
    <property type="component" value="Unassembled WGS sequence"/>
</dbReference>
<feature type="region of interest" description="Disordered" evidence="1">
    <location>
        <begin position="1"/>
        <end position="108"/>
    </location>
</feature>
<keyword evidence="3" id="KW-1185">Reference proteome</keyword>
<feature type="compositionally biased region" description="Low complexity" evidence="1">
    <location>
        <begin position="88"/>
        <end position="105"/>
    </location>
</feature>
<accession>A0ABN9UER9</accession>
<sequence>MQNARTMPDLETFRQQRASGYLPSKGAADPPISRWHVPSSSAGHAGPAELQGAADPPRPRAHAGASEGLAGHICFGGSAAATGGGGARALQGGRPLGLGQPPGAAEDARGRLQEVERALDEREAQVESLLGTSQELLALVKGLQGGLAQPSESTSRWQRDVVSRAEQAIRQAALGSGGPGVRPAAAAGTLSFATDRA</sequence>
<reference evidence="2" key="1">
    <citation type="submission" date="2023-10" db="EMBL/GenBank/DDBJ databases">
        <authorList>
            <person name="Chen Y."/>
            <person name="Shah S."/>
            <person name="Dougan E. K."/>
            <person name="Thang M."/>
            <person name="Chan C."/>
        </authorList>
    </citation>
    <scope>NUCLEOTIDE SEQUENCE [LARGE SCALE GENOMIC DNA]</scope>
</reference>
<evidence type="ECO:0000313" key="2">
    <source>
        <dbReference type="EMBL" id="CAK0858033.1"/>
    </source>
</evidence>
<feature type="non-terminal residue" evidence="2">
    <location>
        <position position="197"/>
    </location>
</feature>
<name>A0ABN9UER9_9DINO</name>
<proteinExistence type="predicted"/>
<evidence type="ECO:0000313" key="3">
    <source>
        <dbReference type="Proteomes" id="UP001189429"/>
    </source>
</evidence>
<evidence type="ECO:0000256" key="1">
    <source>
        <dbReference type="SAM" id="MobiDB-lite"/>
    </source>
</evidence>
<comment type="caution">
    <text evidence="2">The sequence shown here is derived from an EMBL/GenBank/DDBJ whole genome shotgun (WGS) entry which is preliminary data.</text>
</comment>